<accession>A0A5M8P5D3</accession>
<dbReference type="EC" id="2.7.8.40" evidence="9"/>
<dbReference type="InterPro" id="IPR017475">
    <property type="entry name" value="EPS_sugar_tfrase"/>
</dbReference>
<protein>
    <submittedName>
        <fullName evidence="9">UDP-N-acetylgalactosamine-undecaprenyl-phosphate N-acetylgalactosaminephosphotransferase</fullName>
        <ecNumber evidence="9">2.7.8.40</ecNumber>
    </submittedName>
</protein>
<reference evidence="9 10" key="1">
    <citation type="submission" date="2019-03" db="EMBL/GenBank/DDBJ databases">
        <title>Single cell metagenomics reveals metabolic interactions within the superorganism composed of flagellate Streblomastix strix and complex community of Bacteroidetes bacteria on its surface.</title>
        <authorList>
            <person name="Treitli S.C."/>
            <person name="Kolisko M."/>
            <person name="Husnik F."/>
            <person name="Keeling P."/>
            <person name="Hampl V."/>
        </authorList>
    </citation>
    <scope>NUCLEOTIDE SEQUENCE [LARGE SCALE GENOMIC DNA]</scope>
    <source>
        <strain evidence="9">St1</strain>
    </source>
</reference>
<dbReference type="Proteomes" id="UP000324575">
    <property type="component" value="Unassembled WGS sequence"/>
</dbReference>
<evidence type="ECO:0000256" key="5">
    <source>
        <dbReference type="ARBA" id="ARBA00022989"/>
    </source>
</evidence>
<dbReference type="PANTHER" id="PTHR30576:SF0">
    <property type="entry name" value="UNDECAPRENYL-PHOSPHATE N-ACETYLGALACTOSAMINYL 1-PHOSPHATE TRANSFERASE-RELATED"/>
    <property type="match status" value="1"/>
</dbReference>
<evidence type="ECO:0000313" key="9">
    <source>
        <dbReference type="EMBL" id="KAA6303631.1"/>
    </source>
</evidence>
<keyword evidence="5 7" id="KW-1133">Transmembrane helix</keyword>
<evidence type="ECO:0000256" key="3">
    <source>
        <dbReference type="ARBA" id="ARBA00022679"/>
    </source>
</evidence>
<name>A0A5M8P5D3_9BACT</name>
<organism evidence="9 10">
    <name type="scientific">Candidatus Ordinivivax streblomastigis</name>
    <dbReference type="NCBI Taxonomy" id="2540710"/>
    <lineage>
        <taxon>Bacteria</taxon>
        <taxon>Pseudomonadati</taxon>
        <taxon>Bacteroidota</taxon>
        <taxon>Bacteroidia</taxon>
        <taxon>Bacteroidales</taxon>
        <taxon>Candidatus Ordinivivax</taxon>
    </lineage>
</organism>
<keyword evidence="6 7" id="KW-0472">Membrane</keyword>
<dbReference type="NCBIfam" id="TIGR03025">
    <property type="entry name" value="EPS_sugtrans"/>
    <property type="match status" value="1"/>
</dbReference>
<dbReference type="PANTHER" id="PTHR30576">
    <property type="entry name" value="COLANIC BIOSYNTHESIS UDP-GLUCOSE LIPID CARRIER TRANSFERASE"/>
    <property type="match status" value="1"/>
</dbReference>
<proteinExistence type="inferred from homology"/>
<evidence type="ECO:0000259" key="8">
    <source>
        <dbReference type="Pfam" id="PF02397"/>
    </source>
</evidence>
<dbReference type="AlphaFoldDB" id="A0A5M8P5D3"/>
<gene>
    <name evidence="9" type="ORF">EZS26_000182</name>
</gene>
<comment type="subcellular location">
    <subcellularLocation>
        <location evidence="1">Membrane</location>
        <topology evidence="1">Multi-pass membrane protein</topology>
    </subcellularLocation>
</comment>
<evidence type="ECO:0000256" key="4">
    <source>
        <dbReference type="ARBA" id="ARBA00022692"/>
    </source>
</evidence>
<evidence type="ECO:0000256" key="6">
    <source>
        <dbReference type="ARBA" id="ARBA00023136"/>
    </source>
</evidence>
<evidence type="ECO:0000313" key="10">
    <source>
        <dbReference type="Proteomes" id="UP000324575"/>
    </source>
</evidence>
<feature type="transmembrane region" description="Helical" evidence="7">
    <location>
        <begin position="37"/>
        <end position="58"/>
    </location>
</feature>
<feature type="transmembrane region" description="Helical" evidence="7">
    <location>
        <begin position="102"/>
        <end position="123"/>
    </location>
</feature>
<sequence>MKRILIILIDLVIVYVSFLLAYKLLGSNLMNFWLNIWAFYTVTPIIGILYLILMYAFGLYDSVRRPLSDVIYTVFLISVFLTVCIMASCFFIRGVTFSFPRSIIFTSALFYWGLLTIWQVIVWKFYRRNFEIKVVTVIGQRAEELGAIISHKYKNTYHVKYICDEKDENLVSYMAESNIVFLSAGVTSSGRDKILLYAAQNAIGVYFVPAYRDIALMSAIMEKTDDIPTFFIDIMGLSFEERVVKRSIDLLLGILSLIVFLPFGLMIAICVKLDGGPLFYSQERLTKNGKVFKMIKFRTMIPDAEKLSGPVLAEENDPRITKVGRILRAIRLDEAPQILNILKGEMSIVGPRPERPFFISQFEKKNPDYQQRLKVKAGLTGLAQVEGKYNTAFENKLRYDLIYISNYSLFQDLLIMIRTVKILFVKESTKGVS</sequence>
<dbReference type="EMBL" id="SNRX01000001">
    <property type="protein sequence ID" value="KAA6303631.1"/>
    <property type="molecule type" value="Genomic_DNA"/>
</dbReference>
<feature type="transmembrane region" description="Helical" evidence="7">
    <location>
        <begin position="70"/>
        <end position="96"/>
    </location>
</feature>
<feature type="domain" description="Bacterial sugar transferase" evidence="8">
    <location>
        <begin position="245"/>
        <end position="424"/>
    </location>
</feature>
<comment type="similarity">
    <text evidence="2">Belongs to the bacterial sugar transferase family.</text>
</comment>
<feature type="transmembrane region" description="Helical" evidence="7">
    <location>
        <begin position="5"/>
        <end position="25"/>
    </location>
</feature>
<dbReference type="GO" id="GO:0016780">
    <property type="term" value="F:phosphotransferase activity, for other substituted phosphate groups"/>
    <property type="evidence" value="ECO:0007669"/>
    <property type="project" value="TreeGrafter"/>
</dbReference>
<comment type="caution">
    <text evidence="9">The sequence shown here is derived from an EMBL/GenBank/DDBJ whole genome shotgun (WGS) entry which is preliminary data.</text>
</comment>
<dbReference type="GO" id="GO:0016020">
    <property type="term" value="C:membrane"/>
    <property type="evidence" value="ECO:0007669"/>
    <property type="project" value="UniProtKB-SubCell"/>
</dbReference>
<keyword evidence="4 7" id="KW-0812">Transmembrane</keyword>
<feature type="transmembrane region" description="Helical" evidence="7">
    <location>
        <begin position="250"/>
        <end position="269"/>
    </location>
</feature>
<dbReference type="InterPro" id="IPR003362">
    <property type="entry name" value="Bact_transf"/>
</dbReference>
<evidence type="ECO:0000256" key="1">
    <source>
        <dbReference type="ARBA" id="ARBA00004141"/>
    </source>
</evidence>
<evidence type="ECO:0000256" key="7">
    <source>
        <dbReference type="SAM" id="Phobius"/>
    </source>
</evidence>
<evidence type="ECO:0000256" key="2">
    <source>
        <dbReference type="ARBA" id="ARBA00006464"/>
    </source>
</evidence>
<keyword evidence="3 9" id="KW-0808">Transferase</keyword>
<dbReference type="Pfam" id="PF02397">
    <property type="entry name" value="Bac_transf"/>
    <property type="match status" value="1"/>
</dbReference>